<name>A0ABT5L2B8_9ALTE</name>
<gene>
    <name evidence="1" type="ORF">OIK42_07590</name>
</gene>
<reference evidence="1 2" key="1">
    <citation type="submission" date="2022-10" db="EMBL/GenBank/DDBJ databases">
        <title>Alteromonas sp. chi3 Genome sequencing.</title>
        <authorList>
            <person name="Park S."/>
        </authorList>
    </citation>
    <scope>NUCLEOTIDE SEQUENCE [LARGE SCALE GENOMIC DNA]</scope>
    <source>
        <strain evidence="2">chi3</strain>
    </source>
</reference>
<dbReference type="Proteomes" id="UP001218788">
    <property type="component" value="Unassembled WGS sequence"/>
</dbReference>
<accession>A0ABT5L2B8</accession>
<sequence>MLLDQFSWRDKVNLAVGYCLLKTGRLQYDMFTEQELNDLIAPHFPFTEQLDIPIGEGHLTCLEGELTMPVATNRLTLQMLCAIDIKVMGNTIYKAHIAAGVSALPNYFSASQTLHITDTQVDFIHLLNGRYSLVKDTRFLIERLLPRPVSGLSSLLSQPLRSALNVVSAGSTDQALDYLSLYLHGGTERILEYHKPRIVNELLTKLDERAFEYPMRDDHWREFLFARWGQRVCVEDNELRFYFTPE</sequence>
<comment type="caution">
    <text evidence="1">The sequence shown here is derived from an EMBL/GenBank/DDBJ whole genome shotgun (WGS) entry which is preliminary data.</text>
</comment>
<evidence type="ECO:0000313" key="1">
    <source>
        <dbReference type="EMBL" id="MDC8830621.1"/>
    </source>
</evidence>
<dbReference type="Gene3D" id="3.15.10.40">
    <property type="entry name" value="Uncharacterised protein PF07273, DUF1439"/>
    <property type="match status" value="1"/>
</dbReference>
<dbReference type="RefSeq" id="WP_273639542.1">
    <property type="nucleotide sequence ID" value="NZ_JAQQXP010000001.1"/>
</dbReference>
<dbReference type="EMBL" id="JAQQXP010000001">
    <property type="protein sequence ID" value="MDC8830621.1"/>
    <property type="molecule type" value="Genomic_DNA"/>
</dbReference>
<proteinExistence type="predicted"/>
<protein>
    <submittedName>
        <fullName evidence="1">DUF1439 domain-containing protein</fullName>
    </submittedName>
</protein>
<evidence type="ECO:0000313" key="2">
    <source>
        <dbReference type="Proteomes" id="UP001218788"/>
    </source>
</evidence>
<keyword evidence="2" id="KW-1185">Reference proteome</keyword>
<organism evidence="1 2">
    <name type="scientific">Alteromonas gilva</name>
    <dbReference type="NCBI Taxonomy" id="2987522"/>
    <lineage>
        <taxon>Bacteria</taxon>
        <taxon>Pseudomonadati</taxon>
        <taxon>Pseudomonadota</taxon>
        <taxon>Gammaproteobacteria</taxon>
        <taxon>Alteromonadales</taxon>
        <taxon>Alteromonadaceae</taxon>
        <taxon>Alteromonas/Salinimonas group</taxon>
        <taxon>Alteromonas</taxon>
    </lineage>
</organism>